<dbReference type="Ensembl" id="ENSNGAT00000011587.1">
    <property type="protein sequence ID" value="ENSNGAP00000006466.1"/>
    <property type="gene ID" value="ENSNGAG00000009610.1"/>
</dbReference>
<keyword evidence="7" id="KW-1185">Reference proteome</keyword>
<feature type="domain" description="Folate receptor-like" evidence="5">
    <location>
        <begin position="26"/>
        <end position="200"/>
    </location>
</feature>
<dbReference type="RefSeq" id="XP_008821358.1">
    <property type="nucleotide sequence ID" value="XM_008823136.1"/>
</dbReference>
<evidence type="ECO:0000313" key="7">
    <source>
        <dbReference type="Proteomes" id="UP000694381"/>
    </source>
</evidence>
<evidence type="ECO:0000256" key="1">
    <source>
        <dbReference type="ARBA" id="ARBA00007932"/>
    </source>
</evidence>
<dbReference type="AlphaFoldDB" id="A0A8C6QQ50"/>
<evidence type="ECO:0000256" key="3">
    <source>
        <dbReference type="ARBA" id="ARBA00023157"/>
    </source>
</evidence>
<gene>
    <name evidence="6" type="primary">Izumo1r</name>
</gene>
<comment type="similarity">
    <text evidence="1">Belongs to the folate receptor family.</text>
</comment>
<evidence type="ECO:0000256" key="4">
    <source>
        <dbReference type="SAM" id="SignalP"/>
    </source>
</evidence>
<evidence type="ECO:0000313" key="6">
    <source>
        <dbReference type="Ensembl" id="ENSNGAP00000006466.1"/>
    </source>
</evidence>
<proteinExistence type="inferred from homology"/>
<reference evidence="6" key="2">
    <citation type="submission" date="2025-09" db="UniProtKB">
        <authorList>
            <consortium name="Ensembl"/>
        </authorList>
    </citation>
    <scope>IDENTIFICATION</scope>
</reference>
<keyword evidence="3" id="KW-1015">Disulfide bond</keyword>
<dbReference type="PANTHER" id="PTHR10517:SF10">
    <property type="entry name" value="SPERM-EGG FUSION PROTEIN JUNO"/>
    <property type="match status" value="1"/>
</dbReference>
<dbReference type="OrthoDB" id="567542at2759"/>
<dbReference type="GO" id="GO:0035036">
    <property type="term" value="P:sperm-egg recognition"/>
    <property type="evidence" value="ECO:0007669"/>
    <property type="project" value="Ensembl"/>
</dbReference>
<dbReference type="CTD" id="390243"/>
<feature type="signal peptide" evidence="4">
    <location>
        <begin position="1"/>
        <end position="19"/>
    </location>
</feature>
<dbReference type="Proteomes" id="UP000694381">
    <property type="component" value="Unassembled WGS sequence"/>
</dbReference>
<dbReference type="GO" id="GO:0007342">
    <property type="term" value="P:fusion of sperm to egg plasma membrane involved in single fertilization"/>
    <property type="evidence" value="ECO:0007669"/>
    <property type="project" value="Ensembl"/>
</dbReference>
<feature type="chain" id="PRO_5034465406" evidence="4">
    <location>
        <begin position="20"/>
        <end position="242"/>
    </location>
</feature>
<dbReference type="GO" id="GO:0007155">
    <property type="term" value="P:cell adhesion"/>
    <property type="evidence" value="ECO:0007669"/>
    <property type="project" value="Ensembl"/>
</dbReference>
<keyword evidence="2 4" id="KW-0732">Signal</keyword>
<reference evidence="6" key="1">
    <citation type="submission" date="2025-08" db="UniProtKB">
        <authorList>
            <consortium name="Ensembl"/>
        </authorList>
    </citation>
    <scope>IDENTIFICATION</scope>
</reference>
<dbReference type="InterPro" id="IPR018143">
    <property type="entry name" value="Folate_rcpt-like"/>
</dbReference>
<dbReference type="GeneID" id="103725812"/>
<dbReference type="InterPro" id="IPR004269">
    <property type="entry name" value="Folate_rcpt"/>
</dbReference>
<evidence type="ECO:0000259" key="5">
    <source>
        <dbReference type="Pfam" id="PF03024"/>
    </source>
</evidence>
<dbReference type="GO" id="GO:0005102">
    <property type="term" value="F:signaling receptor binding"/>
    <property type="evidence" value="ECO:0007669"/>
    <property type="project" value="Ensembl"/>
</dbReference>
<dbReference type="OMA" id="NAPLCQE"/>
<accession>A0A8C6QQ50</accession>
<dbReference type="PANTHER" id="PTHR10517">
    <property type="entry name" value="FOLATE RECEPTOR"/>
    <property type="match status" value="1"/>
</dbReference>
<sequence length="242" mass="27625">MAQWLQLLLGLWALVPIQAGDKLLTVCMNAKHHKREPGPEDKLYLQCIPWKDNACCTRNTSWEAHLQESLLFNFSLMHCGLLTPVCHEHFIQAVCFHQCSPNLGPWIQRVKSGQEERVFGAPLCREDCEQWWEGCGSSYTCKSNWRDGWDWSQGKNRCPARAPCRPFPDYFPTPSDLCEKIWSNTFKASPDRRSSGRCLQKWFEPTQGNPNVAVAHYFASFAPDQALSCPLTAFSLCLLLLS</sequence>
<dbReference type="GeneTree" id="ENSGT00950000183144"/>
<dbReference type="GO" id="GO:0038023">
    <property type="term" value="F:signaling receptor activity"/>
    <property type="evidence" value="ECO:0007669"/>
    <property type="project" value="Ensembl"/>
</dbReference>
<protein>
    <submittedName>
        <fullName evidence="6">IZUMO1 receptor, JUNO</fullName>
    </submittedName>
</protein>
<dbReference type="KEGG" id="ngi:103725812"/>
<name>A0A8C6QQ50_NANGA</name>
<dbReference type="Pfam" id="PF03024">
    <property type="entry name" value="Folate_rec"/>
    <property type="match status" value="1"/>
</dbReference>
<organism evidence="6 7">
    <name type="scientific">Nannospalax galili</name>
    <name type="common">Northern Israeli blind subterranean mole rat</name>
    <name type="synonym">Spalax galili</name>
    <dbReference type="NCBI Taxonomy" id="1026970"/>
    <lineage>
        <taxon>Eukaryota</taxon>
        <taxon>Metazoa</taxon>
        <taxon>Chordata</taxon>
        <taxon>Craniata</taxon>
        <taxon>Vertebrata</taxon>
        <taxon>Euteleostomi</taxon>
        <taxon>Mammalia</taxon>
        <taxon>Eutheria</taxon>
        <taxon>Euarchontoglires</taxon>
        <taxon>Glires</taxon>
        <taxon>Rodentia</taxon>
        <taxon>Myomorpha</taxon>
        <taxon>Muroidea</taxon>
        <taxon>Spalacidae</taxon>
        <taxon>Spalacinae</taxon>
        <taxon>Nannospalax</taxon>
    </lineage>
</organism>
<evidence type="ECO:0000256" key="2">
    <source>
        <dbReference type="ARBA" id="ARBA00022729"/>
    </source>
</evidence>
<dbReference type="GO" id="GO:0009897">
    <property type="term" value="C:external side of plasma membrane"/>
    <property type="evidence" value="ECO:0007669"/>
    <property type="project" value="TreeGrafter"/>
</dbReference>